<dbReference type="AlphaFoldDB" id="A0A382QSZ8"/>
<name>A0A382QSZ8_9ZZZZ</name>
<sequence>MSRTEKVSDNSHLLVIYDADFFQFIVGINTQTIANSKTSDCILGGHVVINIVDLLGANGIEEFIYVKYFG</sequence>
<gene>
    <name evidence="1" type="ORF">METZ01_LOCUS340816</name>
</gene>
<feature type="non-terminal residue" evidence="1">
    <location>
        <position position="70"/>
    </location>
</feature>
<dbReference type="EMBL" id="UINC01116309">
    <property type="protein sequence ID" value="SVC87962.1"/>
    <property type="molecule type" value="Genomic_DNA"/>
</dbReference>
<evidence type="ECO:0000313" key="1">
    <source>
        <dbReference type="EMBL" id="SVC87962.1"/>
    </source>
</evidence>
<organism evidence="1">
    <name type="scientific">marine metagenome</name>
    <dbReference type="NCBI Taxonomy" id="408172"/>
    <lineage>
        <taxon>unclassified sequences</taxon>
        <taxon>metagenomes</taxon>
        <taxon>ecological metagenomes</taxon>
    </lineage>
</organism>
<reference evidence="1" key="1">
    <citation type="submission" date="2018-05" db="EMBL/GenBank/DDBJ databases">
        <authorList>
            <person name="Lanie J.A."/>
            <person name="Ng W.-L."/>
            <person name="Kazmierczak K.M."/>
            <person name="Andrzejewski T.M."/>
            <person name="Davidsen T.M."/>
            <person name="Wayne K.J."/>
            <person name="Tettelin H."/>
            <person name="Glass J.I."/>
            <person name="Rusch D."/>
            <person name="Podicherti R."/>
            <person name="Tsui H.-C.T."/>
            <person name="Winkler M.E."/>
        </authorList>
    </citation>
    <scope>NUCLEOTIDE SEQUENCE</scope>
</reference>
<protein>
    <submittedName>
        <fullName evidence="1">Uncharacterized protein</fullName>
    </submittedName>
</protein>
<accession>A0A382QSZ8</accession>
<proteinExistence type="predicted"/>